<dbReference type="SMART" id="SM00862">
    <property type="entry name" value="Trans_reg_C"/>
    <property type="match status" value="1"/>
</dbReference>
<protein>
    <submittedName>
        <fullName evidence="10">Transcriptional regulator</fullName>
    </submittedName>
</protein>
<sequence>MRLLIVEDDPVIADQIARSLHAVGHQLRVAATGAAALLALRQDDCDAIVLDRMLPDLNGLSVIDQIRRDGLSTPILMLSALGSVKDRIEGLASGADDYLAKPFDMDELAARIAAIARRGTPAGDSARLEVGRLRLDPSGHQAWFRGQAVTLNRRQYSLLAHLMRHADRLVTRSMLLEAVWGYAFAPTANIVESNLSRLRTALIGIDCDPIETQRGAGYILRSERCA</sequence>
<dbReference type="EMBL" id="JXTP01000015">
    <property type="protein sequence ID" value="KIU29681.1"/>
    <property type="molecule type" value="Genomic_DNA"/>
</dbReference>
<gene>
    <name evidence="10" type="ORF">SR41_03200</name>
</gene>
<dbReference type="GO" id="GO:0032993">
    <property type="term" value="C:protein-DNA complex"/>
    <property type="evidence" value="ECO:0007669"/>
    <property type="project" value="TreeGrafter"/>
</dbReference>
<evidence type="ECO:0000259" key="8">
    <source>
        <dbReference type="PROSITE" id="PS50110"/>
    </source>
</evidence>
<evidence type="ECO:0000313" key="10">
    <source>
        <dbReference type="EMBL" id="KIU29681.1"/>
    </source>
</evidence>
<evidence type="ECO:0000256" key="4">
    <source>
        <dbReference type="ARBA" id="ARBA00023125"/>
    </source>
</evidence>
<comment type="caution">
    <text evidence="10">The sequence shown here is derived from an EMBL/GenBank/DDBJ whole genome shotgun (WGS) entry which is preliminary data.</text>
</comment>
<evidence type="ECO:0000259" key="9">
    <source>
        <dbReference type="PROSITE" id="PS51755"/>
    </source>
</evidence>
<evidence type="ECO:0000256" key="6">
    <source>
        <dbReference type="PROSITE-ProRule" id="PRU00169"/>
    </source>
</evidence>
<dbReference type="InterPro" id="IPR039420">
    <property type="entry name" value="WalR-like"/>
</dbReference>
<dbReference type="Gene3D" id="6.10.250.690">
    <property type="match status" value="1"/>
</dbReference>
<organism evidence="10 11">
    <name type="scientific">Sphingomonas melonis</name>
    <dbReference type="NCBI Taxonomy" id="152682"/>
    <lineage>
        <taxon>Bacteria</taxon>
        <taxon>Pseudomonadati</taxon>
        <taxon>Pseudomonadota</taxon>
        <taxon>Alphaproteobacteria</taxon>
        <taxon>Sphingomonadales</taxon>
        <taxon>Sphingomonadaceae</taxon>
        <taxon>Sphingomonas</taxon>
    </lineage>
</organism>
<dbReference type="InterPro" id="IPR001789">
    <property type="entry name" value="Sig_transdc_resp-reg_receiver"/>
</dbReference>
<dbReference type="Pfam" id="PF00072">
    <property type="entry name" value="Response_reg"/>
    <property type="match status" value="1"/>
</dbReference>
<feature type="domain" description="Response regulatory" evidence="8">
    <location>
        <begin position="2"/>
        <end position="116"/>
    </location>
</feature>
<evidence type="ECO:0000313" key="11">
    <source>
        <dbReference type="Proteomes" id="UP000033203"/>
    </source>
</evidence>
<evidence type="ECO:0000256" key="2">
    <source>
        <dbReference type="ARBA" id="ARBA00023012"/>
    </source>
</evidence>
<dbReference type="GO" id="GO:0000976">
    <property type="term" value="F:transcription cis-regulatory region binding"/>
    <property type="evidence" value="ECO:0007669"/>
    <property type="project" value="TreeGrafter"/>
</dbReference>
<dbReference type="PANTHER" id="PTHR48111:SF22">
    <property type="entry name" value="REGULATOR OF RPOS"/>
    <property type="match status" value="1"/>
</dbReference>
<dbReference type="Pfam" id="PF00486">
    <property type="entry name" value="Trans_reg_C"/>
    <property type="match status" value="1"/>
</dbReference>
<dbReference type="AlphaFoldDB" id="A0A0D1MQQ3"/>
<dbReference type="PROSITE" id="PS50110">
    <property type="entry name" value="RESPONSE_REGULATORY"/>
    <property type="match status" value="1"/>
</dbReference>
<feature type="domain" description="OmpR/PhoB-type" evidence="9">
    <location>
        <begin position="125"/>
        <end position="222"/>
    </location>
</feature>
<evidence type="ECO:0000256" key="3">
    <source>
        <dbReference type="ARBA" id="ARBA00023015"/>
    </source>
</evidence>
<dbReference type="InterPro" id="IPR001867">
    <property type="entry name" value="OmpR/PhoB-type_DNA-bd"/>
</dbReference>
<dbReference type="CDD" id="cd00383">
    <property type="entry name" value="trans_reg_C"/>
    <property type="match status" value="1"/>
</dbReference>
<keyword evidence="3" id="KW-0805">Transcription regulation</keyword>
<dbReference type="InterPro" id="IPR036388">
    <property type="entry name" value="WH-like_DNA-bd_sf"/>
</dbReference>
<reference evidence="10 11" key="1">
    <citation type="submission" date="2015-01" db="EMBL/GenBank/DDBJ databases">
        <title>Genome of Sphingomonas taxi strain 30a.</title>
        <authorList>
            <person name="Eevers N."/>
            <person name="Van Hamme J."/>
            <person name="Bottos E."/>
            <person name="Weyens N."/>
            <person name="Vangronsveld J."/>
        </authorList>
    </citation>
    <scope>NUCLEOTIDE SEQUENCE [LARGE SCALE GENOMIC DNA]</scope>
    <source>
        <strain evidence="10 11">30a</strain>
    </source>
</reference>
<dbReference type="Proteomes" id="UP000033203">
    <property type="component" value="Unassembled WGS sequence"/>
</dbReference>
<dbReference type="SMART" id="SM00448">
    <property type="entry name" value="REC"/>
    <property type="match status" value="1"/>
</dbReference>
<keyword evidence="5" id="KW-0804">Transcription</keyword>
<accession>A0A0D1MQQ3</accession>
<feature type="DNA-binding region" description="OmpR/PhoB-type" evidence="7">
    <location>
        <begin position="125"/>
        <end position="222"/>
    </location>
</feature>
<dbReference type="PROSITE" id="PS51755">
    <property type="entry name" value="OMPR_PHOB"/>
    <property type="match status" value="1"/>
</dbReference>
<dbReference type="InterPro" id="IPR011006">
    <property type="entry name" value="CheY-like_superfamily"/>
</dbReference>
<dbReference type="Gene3D" id="1.10.10.10">
    <property type="entry name" value="Winged helix-like DNA-binding domain superfamily/Winged helix DNA-binding domain"/>
    <property type="match status" value="1"/>
</dbReference>
<dbReference type="GO" id="GO:0000156">
    <property type="term" value="F:phosphorelay response regulator activity"/>
    <property type="evidence" value="ECO:0007669"/>
    <property type="project" value="TreeGrafter"/>
</dbReference>
<keyword evidence="4 7" id="KW-0238">DNA-binding</keyword>
<dbReference type="GO" id="GO:0005829">
    <property type="term" value="C:cytosol"/>
    <property type="evidence" value="ECO:0007669"/>
    <property type="project" value="TreeGrafter"/>
</dbReference>
<dbReference type="PANTHER" id="PTHR48111">
    <property type="entry name" value="REGULATOR OF RPOS"/>
    <property type="match status" value="1"/>
</dbReference>
<evidence type="ECO:0000256" key="1">
    <source>
        <dbReference type="ARBA" id="ARBA00022553"/>
    </source>
</evidence>
<feature type="modified residue" description="4-aspartylphosphate" evidence="6">
    <location>
        <position position="51"/>
    </location>
</feature>
<keyword evidence="2" id="KW-0902">Two-component regulatory system</keyword>
<evidence type="ECO:0000256" key="7">
    <source>
        <dbReference type="PROSITE-ProRule" id="PRU01091"/>
    </source>
</evidence>
<proteinExistence type="predicted"/>
<dbReference type="PATRIC" id="fig|1549858.7.peg.1118"/>
<name>A0A0D1MQQ3_9SPHN</name>
<dbReference type="GO" id="GO:0006355">
    <property type="term" value="P:regulation of DNA-templated transcription"/>
    <property type="evidence" value="ECO:0007669"/>
    <property type="project" value="InterPro"/>
</dbReference>
<dbReference type="Gene3D" id="3.40.50.2300">
    <property type="match status" value="1"/>
</dbReference>
<dbReference type="SUPFAM" id="SSF52172">
    <property type="entry name" value="CheY-like"/>
    <property type="match status" value="1"/>
</dbReference>
<evidence type="ECO:0000256" key="5">
    <source>
        <dbReference type="ARBA" id="ARBA00023163"/>
    </source>
</evidence>
<keyword evidence="1 6" id="KW-0597">Phosphoprotein</keyword>